<accession>A0A2H9N628</accession>
<dbReference type="InterPro" id="IPR029063">
    <property type="entry name" value="SAM-dependent_MTases_sf"/>
</dbReference>
<proteinExistence type="predicted"/>
<protein>
    <recommendedName>
        <fullName evidence="1">Methyltransferase type 11 domain-containing protein</fullName>
    </recommendedName>
</protein>
<dbReference type="EMBL" id="PFIJ01000032">
    <property type="protein sequence ID" value="PIX28852.1"/>
    <property type="molecule type" value="Genomic_DNA"/>
</dbReference>
<name>A0A2H9N628_9BACT</name>
<dbReference type="AlphaFoldDB" id="A0A2H9N628"/>
<reference evidence="3" key="1">
    <citation type="submission" date="2017-09" db="EMBL/GenBank/DDBJ databases">
        <title>Depth-based differentiation of microbial function through sediment-hosted aquifers and enrichment of novel symbionts in the deep terrestrial subsurface.</title>
        <authorList>
            <person name="Probst A.J."/>
            <person name="Ladd B."/>
            <person name="Jarett J.K."/>
            <person name="Geller-Mcgrath D.E."/>
            <person name="Sieber C.M.K."/>
            <person name="Emerson J.B."/>
            <person name="Anantharaman K."/>
            <person name="Thomas B.C."/>
            <person name="Malmstrom R."/>
            <person name="Stieglmeier M."/>
            <person name="Klingl A."/>
            <person name="Woyke T."/>
            <person name="Ryan C.M."/>
            <person name="Banfield J.F."/>
        </authorList>
    </citation>
    <scope>NUCLEOTIDE SEQUENCE [LARGE SCALE GENOMIC DNA]</scope>
</reference>
<evidence type="ECO:0000313" key="2">
    <source>
        <dbReference type="EMBL" id="PIX28852.1"/>
    </source>
</evidence>
<dbReference type="CDD" id="cd02440">
    <property type="entry name" value="AdoMet_MTases"/>
    <property type="match status" value="1"/>
</dbReference>
<dbReference type="InterPro" id="IPR013216">
    <property type="entry name" value="Methyltransf_11"/>
</dbReference>
<gene>
    <name evidence="2" type="ORF">COZ64_01760</name>
</gene>
<organism evidence="2 3">
    <name type="scientific">Candidatus Brennerbacteria bacterium CG_4_8_14_3_um_filter_43_14</name>
    <dbReference type="NCBI Taxonomy" id="1974521"/>
    <lineage>
        <taxon>Bacteria</taxon>
        <taxon>Candidatus Brenneribacteriota</taxon>
    </lineage>
</organism>
<evidence type="ECO:0000259" key="1">
    <source>
        <dbReference type="Pfam" id="PF08241"/>
    </source>
</evidence>
<dbReference type="GO" id="GO:0008757">
    <property type="term" value="F:S-adenosylmethionine-dependent methyltransferase activity"/>
    <property type="evidence" value="ECO:0007669"/>
    <property type="project" value="InterPro"/>
</dbReference>
<feature type="domain" description="Methyltransferase type 11" evidence="1">
    <location>
        <begin position="49"/>
        <end position="138"/>
    </location>
</feature>
<dbReference type="PANTHER" id="PTHR43591">
    <property type="entry name" value="METHYLTRANSFERASE"/>
    <property type="match status" value="1"/>
</dbReference>
<sequence>MKKNVLKKLIKKEYNSIASSWRQKVWVHDSDFKNRIAKFANVRKDRTLLDVGIGAGDLASLFRAKFITGVDISHAMLNECKKLHPDYKLILGDAEKLPFEDNSFDIVCCRNLLQNFDNPTRAFKEMVRVLKREGNLVVVETAVYESERKFPTRIVRVVEPFHPLSPSHEMLHKLFVSSDLRNVKQKVVGVHKKWLAKWSISKNASFKQRQKIYKVCENLPEWYKKKYKMKLFPNETEVESTLSFSILKGQK</sequence>
<comment type="caution">
    <text evidence="2">The sequence shown here is derived from an EMBL/GenBank/DDBJ whole genome shotgun (WGS) entry which is preliminary data.</text>
</comment>
<evidence type="ECO:0000313" key="3">
    <source>
        <dbReference type="Proteomes" id="UP000236842"/>
    </source>
</evidence>
<dbReference type="Gene3D" id="3.40.50.150">
    <property type="entry name" value="Vaccinia Virus protein VP39"/>
    <property type="match status" value="1"/>
</dbReference>
<dbReference type="Proteomes" id="UP000236842">
    <property type="component" value="Unassembled WGS sequence"/>
</dbReference>
<dbReference type="SUPFAM" id="SSF53335">
    <property type="entry name" value="S-adenosyl-L-methionine-dependent methyltransferases"/>
    <property type="match status" value="1"/>
</dbReference>
<dbReference type="Pfam" id="PF08241">
    <property type="entry name" value="Methyltransf_11"/>
    <property type="match status" value="1"/>
</dbReference>